<sequence>MAVIQHETTIAEAADRLSRELPRHRVEILQGRLIVTPPPADGTHALTLSWLIEQFYEAGAKKAGLRYVQGIGIWLPSGPTDYAVPDFALVTEDFLDFKGRNNCYAPEVFRLVVEVTSSNWPDDLGSKVDCYAKADIPFYVIVDRRHDEVVVCRDPRNGTYRLRTSHKRGTSITIPEYVGVTLELPVDLLLDGE</sequence>
<dbReference type="CDD" id="cd06260">
    <property type="entry name" value="DUF820-like"/>
    <property type="match status" value="1"/>
</dbReference>
<proteinExistence type="predicted"/>
<organism evidence="1 2">
    <name type="scientific">Streptomyces lavendulae subsp. lavendulae</name>
    <dbReference type="NCBI Taxonomy" id="58340"/>
    <lineage>
        <taxon>Bacteria</taxon>
        <taxon>Bacillati</taxon>
        <taxon>Actinomycetota</taxon>
        <taxon>Actinomycetes</taxon>
        <taxon>Kitasatosporales</taxon>
        <taxon>Streptomycetaceae</taxon>
        <taxon>Streptomyces</taxon>
    </lineage>
</organism>
<dbReference type="EMBL" id="CP024985">
    <property type="protein sequence ID" value="ATZ26144.1"/>
    <property type="molecule type" value="Genomic_DNA"/>
</dbReference>
<dbReference type="PANTHER" id="PTHR35400">
    <property type="entry name" value="SLR1083 PROTEIN"/>
    <property type="match status" value="1"/>
</dbReference>
<dbReference type="GeneID" id="49385356"/>
<dbReference type="Gene3D" id="3.90.1570.10">
    <property type="entry name" value="tt1808, chain A"/>
    <property type="match status" value="1"/>
</dbReference>
<gene>
    <name evidence="1" type="ORF">SLAV_21635</name>
</gene>
<dbReference type="Pfam" id="PF05685">
    <property type="entry name" value="Uma2"/>
    <property type="match status" value="1"/>
</dbReference>
<dbReference type="SUPFAM" id="SSF52980">
    <property type="entry name" value="Restriction endonuclease-like"/>
    <property type="match status" value="1"/>
</dbReference>
<reference evidence="1 2" key="1">
    <citation type="submission" date="2017-11" db="EMBL/GenBank/DDBJ databases">
        <title>Complete genome sequence of Streptomyces lavendulae subsp. lavendulae CCM 3239 (formerly 'Streptomyces aureofaciens CCM 3239'), the producer of the angucycline-type antibiotic auricin.</title>
        <authorList>
            <person name="Busche T."/>
            <person name="Novakova R."/>
            <person name="Al'Dilaimi A."/>
            <person name="Homerova D."/>
            <person name="Feckova L."/>
            <person name="Rezuchova B."/>
            <person name="Mingyar E."/>
            <person name="Csolleiova D."/>
            <person name="Bekeova C."/>
            <person name="Winkler A."/>
            <person name="Sevcikova B."/>
            <person name="Kalinowski J."/>
            <person name="Kormanec J."/>
            <person name="Ruckert C."/>
        </authorList>
    </citation>
    <scope>NUCLEOTIDE SEQUENCE [LARGE SCALE GENOMIC DNA]</scope>
    <source>
        <strain evidence="1 2">CCM 3239</strain>
    </source>
</reference>
<dbReference type="RefSeq" id="WP_030232128.1">
    <property type="nucleotide sequence ID" value="NZ_CP024985.1"/>
</dbReference>
<dbReference type="InterPro" id="IPR008538">
    <property type="entry name" value="Uma2"/>
</dbReference>
<dbReference type="OrthoDB" id="4309709at2"/>
<dbReference type="PANTHER" id="PTHR35400:SF3">
    <property type="entry name" value="SLL1072 PROTEIN"/>
    <property type="match status" value="1"/>
</dbReference>
<protein>
    <submittedName>
        <fullName evidence="1">Uncharacterized protein</fullName>
    </submittedName>
</protein>
<evidence type="ECO:0000313" key="2">
    <source>
        <dbReference type="Proteomes" id="UP000231791"/>
    </source>
</evidence>
<name>A0A2K8PHC7_STRLA</name>
<dbReference type="InterPro" id="IPR012296">
    <property type="entry name" value="Nuclease_put_TT1808"/>
</dbReference>
<evidence type="ECO:0000313" key="1">
    <source>
        <dbReference type="EMBL" id="ATZ26144.1"/>
    </source>
</evidence>
<dbReference type="KEGG" id="slx:SLAV_21635"/>
<dbReference type="AlphaFoldDB" id="A0A2K8PHC7"/>
<dbReference type="Proteomes" id="UP000231791">
    <property type="component" value="Chromosome"/>
</dbReference>
<keyword evidence="2" id="KW-1185">Reference proteome</keyword>
<accession>A0A2K8PHC7</accession>
<dbReference type="InterPro" id="IPR011335">
    <property type="entry name" value="Restrct_endonuc-II-like"/>
</dbReference>